<reference evidence="5 6" key="1">
    <citation type="submission" date="2011-07" db="EMBL/GenBank/DDBJ databases">
        <authorList>
            <person name="Coyne R."/>
            <person name="Brami D."/>
            <person name="Johnson J."/>
            <person name="Hostetler J."/>
            <person name="Hannick L."/>
            <person name="Clark T."/>
            <person name="Cassidy-Hanley D."/>
            <person name="Inman J."/>
        </authorList>
    </citation>
    <scope>NUCLEOTIDE SEQUENCE [LARGE SCALE GENOMIC DNA]</scope>
    <source>
        <strain evidence="5 6">G5</strain>
    </source>
</reference>
<dbReference type="STRING" id="857967.G0QL63"/>
<organism evidence="5 6">
    <name type="scientific">Ichthyophthirius multifiliis</name>
    <name type="common">White spot disease agent</name>
    <name type="synonym">Ich</name>
    <dbReference type="NCBI Taxonomy" id="5932"/>
    <lineage>
        <taxon>Eukaryota</taxon>
        <taxon>Sar</taxon>
        <taxon>Alveolata</taxon>
        <taxon>Ciliophora</taxon>
        <taxon>Intramacronucleata</taxon>
        <taxon>Oligohymenophorea</taxon>
        <taxon>Hymenostomatida</taxon>
        <taxon>Ophryoglenina</taxon>
        <taxon>Ichthyophthirius</taxon>
    </lineage>
</organism>
<evidence type="ECO:0000256" key="2">
    <source>
        <dbReference type="PIRNR" id="PIRNR007949"/>
    </source>
</evidence>
<dbReference type="InterPro" id="IPR006926">
    <property type="entry name" value="Vps16_N"/>
</dbReference>
<dbReference type="GO" id="GO:0003779">
    <property type="term" value="F:actin binding"/>
    <property type="evidence" value="ECO:0007669"/>
    <property type="project" value="TreeGrafter"/>
</dbReference>
<dbReference type="EMBL" id="GL983221">
    <property type="protein sequence ID" value="EGR34044.1"/>
    <property type="molecule type" value="Genomic_DNA"/>
</dbReference>
<dbReference type="InterPro" id="IPR006925">
    <property type="entry name" value="Vps16_C"/>
</dbReference>
<gene>
    <name evidence="5" type="ORF">IMG5_026090</name>
</gene>
<dbReference type="OMA" id="WCGDDCL"/>
<dbReference type="FunCoup" id="G0QL63">
    <property type="interactions" value="498"/>
</dbReference>
<dbReference type="Pfam" id="PF04841">
    <property type="entry name" value="Vps16_N"/>
    <property type="match status" value="1"/>
</dbReference>
<dbReference type="GeneID" id="14910231"/>
<dbReference type="Proteomes" id="UP000008983">
    <property type="component" value="Unassembled WGS sequence"/>
</dbReference>
<dbReference type="PIRSF" id="PIRSF007949">
    <property type="entry name" value="VPS16"/>
    <property type="match status" value="1"/>
</dbReference>
<dbReference type="eggNOG" id="KOG2280">
    <property type="taxonomic scope" value="Eukaryota"/>
</dbReference>
<dbReference type="Pfam" id="PF04840">
    <property type="entry name" value="Vps16_C"/>
    <property type="match status" value="1"/>
</dbReference>
<dbReference type="AlphaFoldDB" id="G0QL63"/>
<evidence type="ECO:0000256" key="1">
    <source>
        <dbReference type="ARBA" id="ARBA00009250"/>
    </source>
</evidence>
<dbReference type="GO" id="GO:0016197">
    <property type="term" value="P:endosomal transport"/>
    <property type="evidence" value="ECO:0007669"/>
    <property type="project" value="TreeGrafter"/>
</dbReference>
<sequence>MDFDEEKWLLGEGQYYEFKILYQPEKFIGKKIELNDLIFAISKYGGIMASIPTLNKIIISSQLTKGIFFFTCDGFLYENIEFSSNNQLKLIFEERQKKEIKCFDFFDNEELFLLFSDYSYFIINPNNKNDQITVRKLAVRQENIHQAKVCQNGFSYCTFQNNHQIKFYYIQNAYNPDKECLFKIPFLKELPRDWIFLSSQQSNLKSSEFQITHPVCGIISLSEQSEQIYYNNINVSQKKIQLPNIKNICLIDISPNNQLIAYLEKTIENFVLHILSNDYEASSYLQIPVDIGFSELKDLQLIWCGNDCCVIKFNEGIILVESKDQERIKINDFFILSKEIDGIKIITKKQIRFLRKIPECHLNVFNDFSSKPGYKLYQNYINISNRIPVEDQDLRNSKEQLKEAVLDCINSALFVLNEDDQKDLLKAASYGKTYLDYNAFDHNLFPYILKIIRITYNMNRQKIKRMITYKKKVKYLLKNQEKLFNILLTYNYHQLAIDICQDSQIRIKILIHWAKQLIEINQQSSTSDEVTAQKIIQQVKSQQKLLANNKLSYIDIVEKAIQCGKDKLALILLEQEPQMKKKFLFYQKWVKNRAKQQNTKIYLNYKKKKDLKKSIEYFEKALNQSLISKNSDLIYRTILKIDECLLEENLKFRIFYQKPELENHFKNILRLRLYECQNDNERIQSIYNYFDKTNQYQEKGNYLVQQSIFQSTKNLQLDTQLKYEQLQEAEKAYKNTNDENRLFNLQCVQDQININHFYYNEIMNKQPVSETQNVNNIIKKVSETKNQDVKQLQKLYKLSDKRLYLLKIRSLFEKKEYDQIELYLKQINKKKVIIPYEIVADIFIKNDQKYFAIKLIQNIQDLEEQINLLIEIDEPKKAIAAVVHSGNKKSFELLEYIKTKILDPNILQEINQQQQQQMLKK</sequence>
<protein>
    <submittedName>
        <fullName evidence="5">Uncharacterized protein</fullName>
    </submittedName>
</protein>
<dbReference type="OrthoDB" id="1792at2759"/>
<dbReference type="PANTHER" id="PTHR12811:SF0">
    <property type="entry name" value="VACUOLAR PROTEIN SORTING-ASSOCIATED PROTEIN 16 HOMOLOG"/>
    <property type="match status" value="1"/>
</dbReference>
<dbReference type="GO" id="GO:0006886">
    <property type="term" value="P:intracellular protein transport"/>
    <property type="evidence" value="ECO:0007669"/>
    <property type="project" value="InterPro"/>
</dbReference>
<dbReference type="GO" id="GO:0005765">
    <property type="term" value="C:lysosomal membrane"/>
    <property type="evidence" value="ECO:0007669"/>
    <property type="project" value="TreeGrafter"/>
</dbReference>
<dbReference type="InParanoid" id="G0QL63"/>
<dbReference type="InterPro" id="IPR016534">
    <property type="entry name" value="VPS16"/>
</dbReference>
<comment type="similarity">
    <text evidence="1 2">Belongs to the VPS16 family.</text>
</comment>
<evidence type="ECO:0000259" key="3">
    <source>
        <dbReference type="Pfam" id="PF04840"/>
    </source>
</evidence>
<keyword evidence="6" id="KW-1185">Reference proteome</keyword>
<accession>G0QL63</accession>
<proteinExistence type="inferred from homology"/>
<dbReference type="PANTHER" id="PTHR12811">
    <property type="entry name" value="VACUOLAR PROTEIN SORTING VPS16"/>
    <property type="match status" value="1"/>
</dbReference>
<evidence type="ECO:0000313" key="5">
    <source>
        <dbReference type="EMBL" id="EGR34044.1"/>
    </source>
</evidence>
<feature type="domain" description="Vps16 N-terminal" evidence="4">
    <location>
        <begin position="7"/>
        <end position="442"/>
    </location>
</feature>
<dbReference type="GO" id="GO:0042144">
    <property type="term" value="P:vacuole fusion, non-autophagic"/>
    <property type="evidence" value="ECO:0007669"/>
    <property type="project" value="TreeGrafter"/>
</dbReference>
<dbReference type="GO" id="GO:0005768">
    <property type="term" value="C:endosome"/>
    <property type="evidence" value="ECO:0007669"/>
    <property type="project" value="TreeGrafter"/>
</dbReference>
<feature type="domain" description="Vps16 C-terminal" evidence="3">
    <location>
        <begin position="615"/>
        <end position="910"/>
    </location>
</feature>
<evidence type="ECO:0000259" key="4">
    <source>
        <dbReference type="Pfam" id="PF04841"/>
    </source>
</evidence>
<dbReference type="GO" id="GO:0030897">
    <property type="term" value="C:HOPS complex"/>
    <property type="evidence" value="ECO:0007669"/>
    <property type="project" value="TreeGrafter"/>
</dbReference>
<name>G0QL63_ICHMU</name>
<dbReference type="RefSeq" id="XP_004039348.1">
    <property type="nucleotide sequence ID" value="XM_004039300.1"/>
</dbReference>
<evidence type="ECO:0000313" key="6">
    <source>
        <dbReference type="Proteomes" id="UP000008983"/>
    </source>
</evidence>